<dbReference type="STRING" id="72664.V4MHW1"/>
<dbReference type="GO" id="GO:0006631">
    <property type="term" value="P:fatty acid metabolic process"/>
    <property type="evidence" value="ECO:0007669"/>
    <property type="project" value="TreeGrafter"/>
</dbReference>
<dbReference type="InterPro" id="IPR000582">
    <property type="entry name" value="Acyl-CoA-binding_protein"/>
</dbReference>
<feature type="compositionally biased region" description="Basic and acidic residues" evidence="3">
    <location>
        <begin position="182"/>
        <end position="212"/>
    </location>
</feature>
<dbReference type="Gramene" id="ESQ54912">
    <property type="protein sequence ID" value="ESQ54912"/>
    <property type="gene ID" value="EUTSA_v10025430mg"/>
</dbReference>
<evidence type="ECO:0000256" key="2">
    <source>
        <dbReference type="ARBA" id="ARBA00023121"/>
    </source>
</evidence>
<feature type="chain" id="PRO_5004721765" description="ACB domain-containing protein" evidence="4">
    <location>
        <begin position="23"/>
        <end position="387"/>
    </location>
</feature>
<dbReference type="AlphaFoldDB" id="V4MHW1"/>
<dbReference type="SUPFAM" id="SSF47027">
    <property type="entry name" value="Acyl-CoA binding protein"/>
    <property type="match status" value="1"/>
</dbReference>
<dbReference type="PRINTS" id="PR00689">
    <property type="entry name" value="ACOABINDINGP"/>
</dbReference>
<evidence type="ECO:0000313" key="7">
    <source>
        <dbReference type="Proteomes" id="UP000030689"/>
    </source>
</evidence>
<proteinExistence type="inferred from homology"/>
<comment type="similarity">
    <text evidence="1">Belongs to the ACBP family.</text>
</comment>
<organism evidence="6 7">
    <name type="scientific">Eutrema salsugineum</name>
    <name type="common">Saltwater cress</name>
    <name type="synonym">Sisymbrium salsugineum</name>
    <dbReference type="NCBI Taxonomy" id="72664"/>
    <lineage>
        <taxon>Eukaryota</taxon>
        <taxon>Viridiplantae</taxon>
        <taxon>Streptophyta</taxon>
        <taxon>Embryophyta</taxon>
        <taxon>Tracheophyta</taxon>
        <taxon>Spermatophyta</taxon>
        <taxon>Magnoliopsida</taxon>
        <taxon>eudicotyledons</taxon>
        <taxon>Gunneridae</taxon>
        <taxon>Pentapetalae</taxon>
        <taxon>rosids</taxon>
        <taxon>malvids</taxon>
        <taxon>Brassicales</taxon>
        <taxon>Brassicaceae</taxon>
        <taxon>Eutremeae</taxon>
        <taxon>Eutrema</taxon>
    </lineage>
</organism>
<evidence type="ECO:0000313" key="6">
    <source>
        <dbReference type="EMBL" id="ESQ54912.1"/>
    </source>
</evidence>
<accession>V4MHW1</accession>
<dbReference type="OrthoDB" id="71307at2759"/>
<evidence type="ECO:0000256" key="4">
    <source>
        <dbReference type="SAM" id="SignalP"/>
    </source>
</evidence>
<dbReference type="OMA" id="FRECENA"/>
<feature type="compositionally biased region" description="Polar residues" evidence="3">
    <location>
        <begin position="375"/>
        <end position="387"/>
    </location>
</feature>
<gene>
    <name evidence="6" type="ORF">EUTSA_v10025430mg</name>
</gene>
<feature type="compositionally biased region" description="Basic and acidic residues" evidence="3">
    <location>
        <begin position="36"/>
        <end position="52"/>
    </location>
</feature>
<feature type="signal peptide" evidence="4">
    <location>
        <begin position="1"/>
        <end position="22"/>
    </location>
</feature>
<evidence type="ECO:0000259" key="5">
    <source>
        <dbReference type="PROSITE" id="PS51228"/>
    </source>
</evidence>
<evidence type="ECO:0000256" key="1">
    <source>
        <dbReference type="ARBA" id="ARBA00005567"/>
    </source>
</evidence>
<dbReference type="InterPro" id="IPR035984">
    <property type="entry name" value="Acyl-CoA-binding_sf"/>
</dbReference>
<reference evidence="6 7" key="1">
    <citation type="journal article" date="2013" name="Front. Plant Sci.">
        <title>The Reference Genome of the Halophytic Plant Eutrema salsugineum.</title>
        <authorList>
            <person name="Yang R."/>
            <person name="Jarvis D.E."/>
            <person name="Chen H."/>
            <person name="Beilstein M.A."/>
            <person name="Grimwood J."/>
            <person name="Jenkins J."/>
            <person name="Shu S."/>
            <person name="Prochnik S."/>
            <person name="Xin M."/>
            <person name="Ma C."/>
            <person name="Schmutz J."/>
            <person name="Wing R.A."/>
            <person name="Mitchell-Olds T."/>
            <person name="Schumaker K.S."/>
            <person name="Wang X."/>
        </authorList>
    </citation>
    <scope>NUCLEOTIDE SEQUENCE [LARGE SCALE GENOMIC DNA]</scope>
</reference>
<protein>
    <recommendedName>
        <fullName evidence="5">ACB domain-containing protein</fullName>
    </recommendedName>
</protein>
<feature type="region of interest" description="Disordered" evidence="3">
    <location>
        <begin position="32"/>
        <end position="53"/>
    </location>
</feature>
<dbReference type="PANTHER" id="PTHR23310">
    <property type="entry name" value="ACYL-COA-BINDING PROTEIN, ACBP"/>
    <property type="match status" value="1"/>
</dbReference>
<dbReference type="GO" id="GO:0000062">
    <property type="term" value="F:fatty-acyl-CoA binding"/>
    <property type="evidence" value="ECO:0007669"/>
    <property type="project" value="InterPro"/>
</dbReference>
<dbReference type="InterPro" id="IPR014352">
    <property type="entry name" value="FERM/acyl-CoA-bd_prot_sf"/>
</dbReference>
<dbReference type="PANTHER" id="PTHR23310:SF122">
    <property type="entry name" value="ACYL-COA-BINDING DOMAIN-CONTAINING PROTEIN 3"/>
    <property type="match status" value="1"/>
</dbReference>
<sequence>MEFFLEMLLTALVALLFSFLLAKLVSLPVAANGGSRENDRTSDHSQAEKHEIGVGGDTEELRFGLKVDHARVFLQSERNFRVVDENVEPVDRFGSEADQVVDELEEVTKGEDLVASNLEDASLADLSPENVVVEEIIVRGEGKQRDSSGEISVEREELIVPTKEDGSTTSVSPENVIAEEIMIRGQEEGSESTERRSVSAENTKSEEVKVEESDTVEESEDKMERNTEEERENEEEMSIEEDDDWEGIEKSELQNAFAASAKFMEESRKAEEIGAEAKMVLYGLHKIATEGPCREAQPMAVMVSARAKWNAWQKLGNMSQEEAMEQYLALVSKQIPGLMNTGHNVGKKSENETSVFLPPNSGPLEDPTTLDITGVESSKNEIVSGES</sequence>
<feature type="region of interest" description="Disordered" evidence="3">
    <location>
        <begin position="182"/>
        <end position="243"/>
    </location>
</feature>
<dbReference type="Pfam" id="PF00887">
    <property type="entry name" value="ACBP"/>
    <property type="match status" value="1"/>
</dbReference>
<feature type="region of interest" description="Disordered" evidence="3">
    <location>
        <begin position="345"/>
        <end position="387"/>
    </location>
</feature>
<dbReference type="EMBL" id="KI517384">
    <property type="protein sequence ID" value="ESQ54912.1"/>
    <property type="molecule type" value="Genomic_DNA"/>
</dbReference>
<name>V4MHW1_EUTSA</name>
<dbReference type="Gene3D" id="1.20.80.10">
    <property type="match status" value="1"/>
</dbReference>
<keyword evidence="2" id="KW-0446">Lipid-binding</keyword>
<dbReference type="eggNOG" id="KOG0817">
    <property type="taxonomic scope" value="Eukaryota"/>
</dbReference>
<keyword evidence="4" id="KW-0732">Signal</keyword>
<keyword evidence="7" id="KW-1185">Reference proteome</keyword>
<feature type="compositionally biased region" description="Acidic residues" evidence="3">
    <location>
        <begin position="229"/>
        <end position="243"/>
    </location>
</feature>
<dbReference type="Proteomes" id="UP000030689">
    <property type="component" value="Unassembled WGS sequence"/>
</dbReference>
<feature type="domain" description="ACB" evidence="5">
    <location>
        <begin position="253"/>
        <end position="340"/>
    </location>
</feature>
<dbReference type="PROSITE" id="PS51228">
    <property type="entry name" value="ACB_2"/>
    <property type="match status" value="1"/>
</dbReference>
<evidence type="ECO:0000256" key="3">
    <source>
        <dbReference type="SAM" id="MobiDB-lite"/>
    </source>
</evidence>